<keyword evidence="5" id="KW-0349">Heme</keyword>
<proteinExistence type="inferred from homology"/>
<protein>
    <submittedName>
        <fullName evidence="13">Cytochrome bd-I ubiquinol oxidase subunit 2 apoprotein</fullName>
    </submittedName>
</protein>
<dbReference type="AlphaFoldDB" id="A0A1H8VSS2"/>
<keyword evidence="4" id="KW-1003">Cell membrane</keyword>
<evidence type="ECO:0000256" key="9">
    <source>
        <dbReference type="ARBA" id="ARBA00022989"/>
    </source>
</evidence>
<evidence type="ECO:0000256" key="6">
    <source>
        <dbReference type="ARBA" id="ARBA00022692"/>
    </source>
</evidence>
<feature type="transmembrane region" description="Helical" evidence="12">
    <location>
        <begin position="224"/>
        <end position="241"/>
    </location>
</feature>
<dbReference type="EMBL" id="FODY01000012">
    <property type="protein sequence ID" value="SEP18441.1"/>
    <property type="molecule type" value="Genomic_DNA"/>
</dbReference>
<name>A0A1H8VSS2_9FIRM</name>
<keyword evidence="3" id="KW-0813">Transport</keyword>
<feature type="transmembrane region" description="Helical" evidence="12">
    <location>
        <begin position="253"/>
        <end position="276"/>
    </location>
</feature>
<comment type="similarity">
    <text evidence="2">Belongs to the cytochrome ubiquinol oxidase subunit 2 family.</text>
</comment>
<keyword evidence="8" id="KW-0249">Electron transport</keyword>
<dbReference type="PANTHER" id="PTHR43141">
    <property type="entry name" value="CYTOCHROME BD2 SUBUNIT II"/>
    <property type="match status" value="1"/>
</dbReference>
<dbReference type="GO" id="GO:0070069">
    <property type="term" value="C:cytochrome complex"/>
    <property type="evidence" value="ECO:0007669"/>
    <property type="project" value="TreeGrafter"/>
</dbReference>
<dbReference type="GO" id="GO:0005886">
    <property type="term" value="C:plasma membrane"/>
    <property type="evidence" value="ECO:0007669"/>
    <property type="project" value="UniProtKB-SubCell"/>
</dbReference>
<evidence type="ECO:0000256" key="8">
    <source>
        <dbReference type="ARBA" id="ARBA00022982"/>
    </source>
</evidence>
<feature type="transmembrane region" description="Helical" evidence="12">
    <location>
        <begin position="82"/>
        <end position="102"/>
    </location>
</feature>
<feature type="transmembrane region" description="Helical" evidence="12">
    <location>
        <begin position="159"/>
        <end position="182"/>
    </location>
</feature>
<keyword evidence="14" id="KW-1185">Reference proteome</keyword>
<keyword evidence="10" id="KW-0408">Iron</keyword>
<keyword evidence="7" id="KW-0479">Metal-binding</keyword>
<evidence type="ECO:0000256" key="10">
    <source>
        <dbReference type="ARBA" id="ARBA00023004"/>
    </source>
</evidence>
<evidence type="ECO:0000256" key="1">
    <source>
        <dbReference type="ARBA" id="ARBA00004651"/>
    </source>
</evidence>
<dbReference type="GO" id="GO:0046872">
    <property type="term" value="F:metal ion binding"/>
    <property type="evidence" value="ECO:0007669"/>
    <property type="project" value="UniProtKB-KW"/>
</dbReference>
<evidence type="ECO:0000256" key="11">
    <source>
        <dbReference type="ARBA" id="ARBA00023136"/>
    </source>
</evidence>
<evidence type="ECO:0000256" key="7">
    <source>
        <dbReference type="ARBA" id="ARBA00022723"/>
    </source>
</evidence>
<dbReference type="GO" id="GO:0009055">
    <property type="term" value="F:electron transfer activity"/>
    <property type="evidence" value="ECO:0007669"/>
    <property type="project" value="TreeGrafter"/>
</dbReference>
<evidence type="ECO:0000313" key="14">
    <source>
        <dbReference type="Proteomes" id="UP000198847"/>
    </source>
</evidence>
<dbReference type="STRING" id="112903.SAMN04490178_11298"/>
<dbReference type="OrthoDB" id="9776710at2"/>
<dbReference type="PIRSF" id="PIRSF000267">
    <property type="entry name" value="Cyt_oxidse_sub2"/>
    <property type="match status" value="1"/>
</dbReference>
<dbReference type="GO" id="GO:0016682">
    <property type="term" value="F:oxidoreductase activity, acting on diphenols and related substances as donors, oxygen as acceptor"/>
    <property type="evidence" value="ECO:0007669"/>
    <property type="project" value="TreeGrafter"/>
</dbReference>
<dbReference type="GO" id="GO:0019646">
    <property type="term" value="P:aerobic electron transport chain"/>
    <property type="evidence" value="ECO:0007669"/>
    <property type="project" value="TreeGrafter"/>
</dbReference>
<keyword evidence="6 12" id="KW-0812">Transmembrane</keyword>
<feature type="transmembrane region" description="Helical" evidence="12">
    <location>
        <begin position="202"/>
        <end position="218"/>
    </location>
</feature>
<gene>
    <name evidence="13" type="ORF">SAMN04490178_11298</name>
</gene>
<evidence type="ECO:0000256" key="3">
    <source>
        <dbReference type="ARBA" id="ARBA00022448"/>
    </source>
</evidence>
<feature type="transmembrane region" description="Helical" evidence="12">
    <location>
        <begin position="6"/>
        <end position="36"/>
    </location>
</feature>
<keyword evidence="11 12" id="KW-0472">Membrane</keyword>
<evidence type="ECO:0000256" key="5">
    <source>
        <dbReference type="ARBA" id="ARBA00022617"/>
    </source>
</evidence>
<dbReference type="InterPro" id="IPR003317">
    <property type="entry name" value="Cyt-d_oxidase_su2"/>
</dbReference>
<comment type="subcellular location">
    <subcellularLocation>
        <location evidence="1">Cell membrane</location>
        <topology evidence="1">Multi-pass membrane protein</topology>
    </subcellularLocation>
</comment>
<accession>A0A1H8VSS2</accession>
<evidence type="ECO:0000256" key="4">
    <source>
        <dbReference type="ARBA" id="ARBA00022475"/>
    </source>
</evidence>
<dbReference type="Proteomes" id="UP000198847">
    <property type="component" value="Unassembled WGS sequence"/>
</dbReference>
<organism evidence="13 14">
    <name type="scientific">Propionispora vibrioides</name>
    <dbReference type="NCBI Taxonomy" id="112903"/>
    <lineage>
        <taxon>Bacteria</taxon>
        <taxon>Bacillati</taxon>
        <taxon>Bacillota</taxon>
        <taxon>Negativicutes</taxon>
        <taxon>Selenomonadales</taxon>
        <taxon>Sporomusaceae</taxon>
        <taxon>Propionispora</taxon>
    </lineage>
</organism>
<evidence type="ECO:0000313" key="13">
    <source>
        <dbReference type="EMBL" id="SEP18441.1"/>
    </source>
</evidence>
<dbReference type="Pfam" id="PF02322">
    <property type="entry name" value="Cyt_bd_oxida_II"/>
    <property type="match status" value="1"/>
</dbReference>
<feature type="transmembrane region" description="Helical" evidence="12">
    <location>
        <begin position="296"/>
        <end position="318"/>
    </location>
</feature>
<dbReference type="RefSeq" id="WP_091747236.1">
    <property type="nucleotide sequence ID" value="NZ_FODY01000012.1"/>
</dbReference>
<keyword evidence="9 12" id="KW-1133">Transmembrane helix</keyword>
<evidence type="ECO:0000256" key="2">
    <source>
        <dbReference type="ARBA" id="ARBA00007543"/>
    </source>
</evidence>
<dbReference type="PANTHER" id="PTHR43141:SF5">
    <property type="entry name" value="CYTOCHROME BD-I UBIQUINOL OXIDASE SUBUNIT 2"/>
    <property type="match status" value="1"/>
</dbReference>
<reference evidence="13 14" key="1">
    <citation type="submission" date="2016-10" db="EMBL/GenBank/DDBJ databases">
        <authorList>
            <person name="de Groot N.N."/>
        </authorList>
    </citation>
    <scope>NUCLEOTIDE SEQUENCE [LARGE SCALE GENOMIC DNA]</scope>
    <source>
        <strain evidence="13 14">DSM 13305</strain>
    </source>
</reference>
<evidence type="ECO:0000256" key="12">
    <source>
        <dbReference type="SAM" id="Phobius"/>
    </source>
</evidence>
<sequence>MDLNTVCFIMFSFLLLGYLLLEGFDYGVGMLLPFLGESDREKQAIIQTIAPVWEGNEVWLIAAGAVLFAGFPHVYATLFSGIYLALVLMLVTLILRGVAFEFRDQNNNPKWRRFWDWAIFSGSIIPSLLWGIVFANLLAGLPIDGEKQYAGTLGDLLSVYSLTGGLFFALLFLLHGTVFLTLRLDCRFMLQIGKLGLATSKYALLLSVGFILLSFLYTDLAARLVPALALAVLFLALLFCYRRLQEQQYALSFMFSAAAIISAVSAIFTGLFPRLIVSSLDPDWSLTVYNSASNPLTLKLMAVTMAITLPAVLTLEVWKYHIFRERVAVNTSDIESLLWEQLHCQLQKIRTHLGNLLTVISKGKKVLDSNVLRLDKAPATAMAKELQEFRGLIRYGHQMANLIARIISMLRK</sequence>
<feature type="transmembrane region" description="Helical" evidence="12">
    <location>
        <begin position="114"/>
        <end position="139"/>
    </location>
</feature>
<dbReference type="NCBIfam" id="TIGR00203">
    <property type="entry name" value="cydB"/>
    <property type="match status" value="1"/>
</dbReference>